<sequence>MRKFNRINIEFGIPENGWLFTKFQWEDFRLEMDLSNVPADPIAQLCDALIEINSGMRIPIRILWSLESYHYYFQLEQKKDIYKVIIFKSDTIQSRPLEVVKEFEGDYDQIILPLYRAVKKFNSYSYSKPHWEEMDSKRILKLTNLIKREHLDEFKNLNN</sequence>
<organism evidence="1 2">
    <name type="scientific">Aquimarina gracilis</name>
    <dbReference type="NCBI Taxonomy" id="874422"/>
    <lineage>
        <taxon>Bacteria</taxon>
        <taxon>Pseudomonadati</taxon>
        <taxon>Bacteroidota</taxon>
        <taxon>Flavobacteriia</taxon>
        <taxon>Flavobacteriales</taxon>
        <taxon>Flavobacteriaceae</taxon>
        <taxon>Aquimarina</taxon>
    </lineage>
</organism>
<accession>A0ABU5ZZV3</accession>
<protein>
    <submittedName>
        <fullName evidence="1">Uncharacterized protein</fullName>
    </submittedName>
</protein>
<dbReference type="Proteomes" id="UP001327027">
    <property type="component" value="Unassembled WGS sequence"/>
</dbReference>
<evidence type="ECO:0000313" key="1">
    <source>
        <dbReference type="EMBL" id="MEB3347427.1"/>
    </source>
</evidence>
<comment type="caution">
    <text evidence="1">The sequence shown here is derived from an EMBL/GenBank/DDBJ whole genome shotgun (WGS) entry which is preliminary data.</text>
</comment>
<gene>
    <name evidence="1" type="ORF">U6A24_18270</name>
</gene>
<proteinExistence type="predicted"/>
<name>A0ABU5ZZV3_9FLAO</name>
<reference evidence="1 2" key="1">
    <citation type="journal article" date="2013" name="Int. J. Syst. Evol. Microbiol.">
        <title>Aquimarina gracilis sp. nov., isolated from the gut microflora of a mussel, Mytilus coruscus, and emended description of Aquimarina spongiae.</title>
        <authorList>
            <person name="Park S.C."/>
            <person name="Choe H.N."/>
            <person name="Baik K.S."/>
            <person name="Seong C.N."/>
        </authorList>
    </citation>
    <scope>NUCLEOTIDE SEQUENCE [LARGE SCALE GENOMIC DNA]</scope>
    <source>
        <strain evidence="1 2">PSC32</strain>
    </source>
</reference>
<dbReference type="RefSeq" id="WP_324181453.1">
    <property type="nucleotide sequence ID" value="NZ_BAABAW010000014.1"/>
</dbReference>
<evidence type="ECO:0000313" key="2">
    <source>
        <dbReference type="Proteomes" id="UP001327027"/>
    </source>
</evidence>
<keyword evidence="2" id="KW-1185">Reference proteome</keyword>
<dbReference type="EMBL" id="JAYKLX010000009">
    <property type="protein sequence ID" value="MEB3347427.1"/>
    <property type="molecule type" value="Genomic_DNA"/>
</dbReference>